<organism evidence="5 6">
    <name type="scientific">Actinomyces oris</name>
    <dbReference type="NCBI Taxonomy" id="544580"/>
    <lineage>
        <taxon>Bacteria</taxon>
        <taxon>Bacillati</taxon>
        <taxon>Actinomycetota</taxon>
        <taxon>Actinomycetes</taxon>
        <taxon>Actinomycetales</taxon>
        <taxon>Actinomycetaceae</taxon>
        <taxon>Actinomyces</taxon>
    </lineage>
</organism>
<sequence>MARGRSKRVTLLDVAKEANCSVSLASIVMRDATGASEETRRRVKADATRLGYRPDQRARALRSARSGLIGVTFGVHQPFHAEIVDGLYAAAESGGHELVLSAVVGAVDDRRAAETLLRDRCEALVMIAPSLGMGRLRVLADEVPIVAVARPLSCPGVDVIRIDDQGGIGMAVDHLVSLGHRRIVHVDGGSAPSSSERRAGYLGAMEAHGLGEETVVVPGGLEQVDGVRAAKAILAGGTLPTAITAFNDRLAFGIIQGLVIAGISVPEQVSVVGFDNARRSDTSLVPLTTIDQNPSLMAQLALERAVGRAADRYLPTQQVLVPRLVDRASTGHATTTPEPAEINQQLTVPIIPQE</sequence>
<keyword evidence="2 5" id="KW-0238">DNA-binding</keyword>
<evidence type="ECO:0000256" key="2">
    <source>
        <dbReference type="ARBA" id="ARBA00023125"/>
    </source>
</evidence>
<keyword evidence="3" id="KW-0804">Transcription</keyword>
<dbReference type="AlphaFoldDB" id="A0AAE4G4J0"/>
<reference evidence="5" key="1">
    <citation type="submission" date="2022-06" db="EMBL/GenBank/DDBJ databases">
        <title>Draft Genome Sequences of Three Actinomyces oris Strains, Isolated from Healthy Human Feces.</title>
        <authorList>
            <person name="Ye Y."/>
            <person name="Liu C."/>
            <person name="Zhao J."/>
            <person name="Xu J."/>
            <person name="Huang H."/>
            <person name="Wang B."/>
            <person name="Wei J."/>
            <person name="Jing X."/>
        </authorList>
    </citation>
    <scope>NUCLEOTIDE SEQUENCE</scope>
    <source>
        <strain evidence="5">CNGBCC1803368</strain>
    </source>
</reference>
<feature type="domain" description="HTH lacI-type" evidence="4">
    <location>
        <begin position="9"/>
        <end position="63"/>
    </location>
</feature>
<dbReference type="CDD" id="cd06267">
    <property type="entry name" value="PBP1_LacI_sugar_binding-like"/>
    <property type="match status" value="1"/>
</dbReference>
<evidence type="ECO:0000256" key="3">
    <source>
        <dbReference type="ARBA" id="ARBA00023163"/>
    </source>
</evidence>
<dbReference type="GO" id="GO:0000976">
    <property type="term" value="F:transcription cis-regulatory region binding"/>
    <property type="evidence" value="ECO:0007669"/>
    <property type="project" value="TreeGrafter"/>
</dbReference>
<dbReference type="EMBL" id="JAMZMH010000009">
    <property type="protein sequence ID" value="MDT0249109.1"/>
    <property type="molecule type" value="Genomic_DNA"/>
</dbReference>
<gene>
    <name evidence="5" type="ORF">RMW62_08425</name>
</gene>
<evidence type="ECO:0000256" key="1">
    <source>
        <dbReference type="ARBA" id="ARBA00023015"/>
    </source>
</evidence>
<dbReference type="CDD" id="cd01392">
    <property type="entry name" value="HTH_LacI"/>
    <property type="match status" value="1"/>
</dbReference>
<dbReference type="InterPro" id="IPR000843">
    <property type="entry name" value="HTH_LacI"/>
</dbReference>
<protein>
    <submittedName>
        <fullName evidence="5">LacI family DNA-binding transcriptional regulator</fullName>
    </submittedName>
</protein>
<dbReference type="SMART" id="SM00354">
    <property type="entry name" value="HTH_LACI"/>
    <property type="match status" value="1"/>
</dbReference>
<evidence type="ECO:0000313" key="6">
    <source>
        <dbReference type="Proteomes" id="UP001180729"/>
    </source>
</evidence>
<name>A0AAE4G4J0_9ACTO</name>
<dbReference type="SUPFAM" id="SSF53822">
    <property type="entry name" value="Periplasmic binding protein-like I"/>
    <property type="match status" value="1"/>
</dbReference>
<accession>A0AAE4G4J0</accession>
<dbReference type="InterPro" id="IPR010982">
    <property type="entry name" value="Lambda_DNA-bd_dom_sf"/>
</dbReference>
<dbReference type="Pfam" id="PF13377">
    <property type="entry name" value="Peripla_BP_3"/>
    <property type="match status" value="1"/>
</dbReference>
<dbReference type="Gene3D" id="3.40.50.2300">
    <property type="match status" value="2"/>
</dbReference>
<dbReference type="PANTHER" id="PTHR30146:SF109">
    <property type="entry name" value="HTH-TYPE TRANSCRIPTIONAL REGULATOR GALS"/>
    <property type="match status" value="1"/>
</dbReference>
<dbReference type="InterPro" id="IPR028082">
    <property type="entry name" value="Peripla_BP_I"/>
</dbReference>
<keyword evidence="1" id="KW-0805">Transcription regulation</keyword>
<dbReference type="GO" id="GO:0003700">
    <property type="term" value="F:DNA-binding transcription factor activity"/>
    <property type="evidence" value="ECO:0007669"/>
    <property type="project" value="TreeGrafter"/>
</dbReference>
<dbReference type="PROSITE" id="PS50932">
    <property type="entry name" value="HTH_LACI_2"/>
    <property type="match status" value="1"/>
</dbReference>
<dbReference type="Pfam" id="PF00356">
    <property type="entry name" value="LacI"/>
    <property type="match status" value="1"/>
</dbReference>
<evidence type="ECO:0000259" key="4">
    <source>
        <dbReference type="PROSITE" id="PS50932"/>
    </source>
</evidence>
<comment type="caution">
    <text evidence="5">The sequence shown here is derived from an EMBL/GenBank/DDBJ whole genome shotgun (WGS) entry which is preliminary data.</text>
</comment>
<proteinExistence type="predicted"/>
<evidence type="ECO:0000313" key="5">
    <source>
        <dbReference type="EMBL" id="MDT0249109.1"/>
    </source>
</evidence>
<dbReference type="InterPro" id="IPR046335">
    <property type="entry name" value="LacI/GalR-like_sensor"/>
</dbReference>
<dbReference type="Proteomes" id="UP001180729">
    <property type="component" value="Unassembled WGS sequence"/>
</dbReference>
<dbReference type="SUPFAM" id="SSF47413">
    <property type="entry name" value="lambda repressor-like DNA-binding domains"/>
    <property type="match status" value="1"/>
</dbReference>
<dbReference type="PANTHER" id="PTHR30146">
    <property type="entry name" value="LACI-RELATED TRANSCRIPTIONAL REPRESSOR"/>
    <property type="match status" value="1"/>
</dbReference>
<dbReference type="RefSeq" id="WP_311372891.1">
    <property type="nucleotide sequence ID" value="NZ_JAMZMH010000009.1"/>
</dbReference>
<dbReference type="Gene3D" id="1.10.260.40">
    <property type="entry name" value="lambda repressor-like DNA-binding domains"/>
    <property type="match status" value="1"/>
</dbReference>